<dbReference type="PANTHER" id="PTHR33202:SF6">
    <property type="entry name" value="ZINC UPTAKE REGULATION PROTEIN"/>
    <property type="match status" value="1"/>
</dbReference>
<evidence type="ECO:0000256" key="6">
    <source>
        <dbReference type="ARBA" id="ARBA00023163"/>
    </source>
</evidence>
<comment type="similarity">
    <text evidence="1">Belongs to the Fur family.</text>
</comment>
<dbReference type="Proteomes" id="UP000201728">
    <property type="component" value="Chromosome"/>
</dbReference>
<evidence type="ECO:0000313" key="9">
    <source>
        <dbReference type="Proteomes" id="UP000201728"/>
    </source>
</evidence>
<name>A0A222NZK2_9GAMM</name>
<evidence type="ECO:0000256" key="5">
    <source>
        <dbReference type="ARBA" id="ARBA00023125"/>
    </source>
</evidence>
<feature type="binding site" evidence="7">
    <location>
        <position position="97"/>
    </location>
    <ligand>
        <name>Zn(2+)</name>
        <dbReference type="ChEBI" id="CHEBI:29105"/>
    </ligand>
</feature>
<evidence type="ECO:0000256" key="7">
    <source>
        <dbReference type="PIRSR" id="PIRSR602481-1"/>
    </source>
</evidence>
<dbReference type="InterPro" id="IPR043135">
    <property type="entry name" value="Fur_C"/>
</dbReference>
<dbReference type="InterPro" id="IPR036390">
    <property type="entry name" value="WH_DNA-bd_sf"/>
</dbReference>
<dbReference type="Pfam" id="PF01475">
    <property type="entry name" value="FUR"/>
    <property type="match status" value="1"/>
</dbReference>
<dbReference type="EMBL" id="CP016397">
    <property type="protein sequence ID" value="ASQ44999.1"/>
    <property type="molecule type" value="Genomic_DNA"/>
</dbReference>
<organism evidence="8 9">
    <name type="scientific">Legionella clemsonensis</name>
    <dbReference type="NCBI Taxonomy" id="1867846"/>
    <lineage>
        <taxon>Bacteria</taxon>
        <taxon>Pseudomonadati</taxon>
        <taxon>Pseudomonadota</taxon>
        <taxon>Gammaproteobacteria</taxon>
        <taxon>Legionellales</taxon>
        <taxon>Legionellaceae</taxon>
        <taxon>Legionella</taxon>
    </lineage>
</organism>
<keyword evidence="2" id="KW-0678">Repressor</keyword>
<feature type="binding site" evidence="7">
    <location>
        <position position="100"/>
    </location>
    <ligand>
        <name>Zn(2+)</name>
        <dbReference type="ChEBI" id="CHEBI:29105"/>
    </ligand>
</feature>
<reference evidence="9" key="1">
    <citation type="submission" date="2016-07" db="EMBL/GenBank/DDBJ databases">
        <authorList>
            <person name="Florea S."/>
            <person name="Webb J.S."/>
            <person name="Jaromczyk J."/>
            <person name="Schardl C.L."/>
        </authorList>
    </citation>
    <scope>NUCLEOTIDE SEQUENCE [LARGE SCALE GENOMIC DNA]</scope>
    <source>
        <strain evidence="9">CDC-D5610</strain>
    </source>
</reference>
<dbReference type="GO" id="GO:0000976">
    <property type="term" value="F:transcription cis-regulatory region binding"/>
    <property type="evidence" value="ECO:0007669"/>
    <property type="project" value="TreeGrafter"/>
</dbReference>
<dbReference type="AlphaFoldDB" id="A0A222NZK2"/>
<feature type="binding site" evidence="7">
    <location>
        <position position="137"/>
    </location>
    <ligand>
        <name>Zn(2+)</name>
        <dbReference type="ChEBI" id="CHEBI:29105"/>
    </ligand>
</feature>
<dbReference type="GO" id="GO:0003700">
    <property type="term" value="F:DNA-binding transcription factor activity"/>
    <property type="evidence" value="ECO:0007669"/>
    <property type="project" value="InterPro"/>
</dbReference>
<dbReference type="OrthoDB" id="9801127at2"/>
<dbReference type="GO" id="GO:1900376">
    <property type="term" value="P:regulation of secondary metabolite biosynthetic process"/>
    <property type="evidence" value="ECO:0007669"/>
    <property type="project" value="TreeGrafter"/>
</dbReference>
<evidence type="ECO:0000313" key="8">
    <source>
        <dbReference type="EMBL" id="ASQ44999.1"/>
    </source>
</evidence>
<feature type="binding site" evidence="7">
    <location>
        <position position="140"/>
    </location>
    <ligand>
        <name>Zn(2+)</name>
        <dbReference type="ChEBI" id="CHEBI:29105"/>
    </ligand>
</feature>
<sequence length="152" mass="17664">MNYPASFLAYCGSMNLKLTSLRKNILFILWDSKKPLKAYEILEKLILTKQNATPPSVYRVLDYFTQYGVAHKIESIQSYTLCHEPEKQLASEILMVCNHCYQVQEVYDSKIHILAKQLAQDHQFHLGQETIELKGICENCCRIVKQEAHKKQ</sequence>
<accession>A0A222NZK2</accession>
<keyword evidence="6" id="KW-0804">Transcription</keyword>
<keyword evidence="4" id="KW-0805">Transcription regulation</keyword>
<dbReference type="GO" id="GO:0045892">
    <property type="term" value="P:negative regulation of DNA-templated transcription"/>
    <property type="evidence" value="ECO:0007669"/>
    <property type="project" value="TreeGrafter"/>
</dbReference>
<dbReference type="RefSeq" id="WP_094090110.1">
    <property type="nucleotide sequence ID" value="NZ_CP016397.1"/>
</dbReference>
<proteinExistence type="inferred from homology"/>
<dbReference type="GO" id="GO:0005829">
    <property type="term" value="C:cytosol"/>
    <property type="evidence" value="ECO:0007669"/>
    <property type="project" value="TreeGrafter"/>
</dbReference>
<dbReference type="KEGG" id="lcd:clem_02180"/>
<keyword evidence="5" id="KW-0238">DNA-binding</keyword>
<dbReference type="GO" id="GO:0008270">
    <property type="term" value="F:zinc ion binding"/>
    <property type="evidence" value="ECO:0007669"/>
    <property type="project" value="TreeGrafter"/>
</dbReference>
<evidence type="ECO:0000256" key="3">
    <source>
        <dbReference type="ARBA" id="ARBA00022833"/>
    </source>
</evidence>
<keyword evidence="3 7" id="KW-0862">Zinc</keyword>
<dbReference type="InterPro" id="IPR002481">
    <property type="entry name" value="FUR"/>
</dbReference>
<dbReference type="InterPro" id="IPR036388">
    <property type="entry name" value="WH-like_DNA-bd_sf"/>
</dbReference>
<protein>
    <submittedName>
        <fullName evidence="8">Zinc uptake regulation protein</fullName>
    </submittedName>
</protein>
<keyword evidence="9" id="KW-1185">Reference proteome</keyword>
<evidence type="ECO:0000256" key="4">
    <source>
        <dbReference type="ARBA" id="ARBA00023015"/>
    </source>
</evidence>
<evidence type="ECO:0000256" key="2">
    <source>
        <dbReference type="ARBA" id="ARBA00022491"/>
    </source>
</evidence>
<dbReference type="SUPFAM" id="SSF46785">
    <property type="entry name" value="Winged helix' DNA-binding domain"/>
    <property type="match status" value="1"/>
</dbReference>
<comment type="cofactor">
    <cofactor evidence="7">
        <name>Zn(2+)</name>
        <dbReference type="ChEBI" id="CHEBI:29105"/>
    </cofactor>
    <text evidence="7">Binds 1 zinc ion per subunit.</text>
</comment>
<evidence type="ECO:0000256" key="1">
    <source>
        <dbReference type="ARBA" id="ARBA00007957"/>
    </source>
</evidence>
<gene>
    <name evidence="8" type="primary">zur</name>
    <name evidence="8" type="ORF">clem_02180</name>
</gene>
<dbReference type="PANTHER" id="PTHR33202">
    <property type="entry name" value="ZINC UPTAKE REGULATION PROTEIN"/>
    <property type="match status" value="1"/>
</dbReference>
<dbReference type="Gene3D" id="1.10.10.10">
    <property type="entry name" value="Winged helix-like DNA-binding domain superfamily/Winged helix DNA-binding domain"/>
    <property type="match status" value="1"/>
</dbReference>
<dbReference type="Gene3D" id="3.30.1490.190">
    <property type="match status" value="1"/>
</dbReference>
<keyword evidence="7" id="KW-0479">Metal-binding</keyword>